<keyword evidence="2" id="KW-0645">Protease</keyword>
<dbReference type="Gene3D" id="3.40.710.10">
    <property type="entry name" value="DD-peptidase/beta-lactamase superfamily"/>
    <property type="match status" value="1"/>
</dbReference>
<dbReference type="Gene3D" id="3.30.450.330">
    <property type="match status" value="1"/>
</dbReference>
<dbReference type="CDD" id="cd06575">
    <property type="entry name" value="PASTA_Pbp2x-like_2"/>
    <property type="match status" value="1"/>
</dbReference>
<organism evidence="6 7">
    <name type="scientific">Lutibacter oricola</name>
    <dbReference type="NCBI Taxonomy" id="762486"/>
    <lineage>
        <taxon>Bacteria</taxon>
        <taxon>Pseudomonadati</taxon>
        <taxon>Bacteroidota</taxon>
        <taxon>Flavobacteriia</taxon>
        <taxon>Flavobacteriales</taxon>
        <taxon>Flavobacteriaceae</taxon>
        <taxon>Lutibacter</taxon>
    </lineage>
</organism>
<evidence type="ECO:0000256" key="1">
    <source>
        <dbReference type="ARBA" id="ARBA00004370"/>
    </source>
</evidence>
<dbReference type="OrthoDB" id="9804124at2"/>
<keyword evidence="6" id="KW-0132">Cell division</keyword>
<dbReference type="Gene3D" id="3.30.10.20">
    <property type="match status" value="1"/>
</dbReference>
<feature type="transmembrane region" description="Helical" evidence="4">
    <location>
        <begin position="12"/>
        <end position="35"/>
    </location>
</feature>
<sequence>MAVAQKNITNRLYFVFGFIAILFIAVLVSVVNIQFRDGERYRELSKQLTVRNDTIFANRGSVFSSDGSLLATSMSQYEIRMDAYTVKSEVFEKNIRGLASELSKMLGNSTSHWETRIKKARNKKNRYLFIARRLGYNDYMKIKSFPIFNLGMYKGGFIAEQSTVRAHPLGKVAERTIGYDNYRGLVGVEGAYKDYLKGEYGWRKKQKIAKGQWKPINDNNEKEPVDGKDIITTIDVNIQDIAHHSLLRQLEYYSADHGCVVVMEAKTGDVKAISNLGRTSDGKYFEKRNYAVYESQEPGSAFKLMALVAALEAKVIDTSTMVDTGKGRYRMYGRYINDSKRGGYGEISAARALEVSSNIGFARLVDENFKNKPEKFIGILNRMHLNSKLGLPIKGEGAPVIPGPKHSLWSKNALPSISYGYNLKLTPLQTLTFYNAIANNGKMVKPKFVKEIKSRDKSIEFFETEVIDDKICSEATVKKVREVLKNVVKRGTAKKLYSENFSMAGKTGTARTEYGNYEEWLKDKRYVSSFTGYFPAENPKYSCMVVIHKPHVQKGFYGADVSGPVFKDIAQKIYTSNHVVNSINNVTPISDEIKRNFNSFNVISEKEFNSIPNVKGMALMDAIPFLENLDLKVEYSGNGKVKKQSISVGEKIKKGAVIKLTLG</sequence>
<dbReference type="InterPro" id="IPR036138">
    <property type="entry name" value="PBP_dimer_sf"/>
</dbReference>
<evidence type="ECO:0000313" key="6">
    <source>
        <dbReference type="EMBL" id="SDX75557.1"/>
    </source>
</evidence>
<dbReference type="STRING" id="762486.SAMN05444411_10925"/>
<dbReference type="InterPro" id="IPR005311">
    <property type="entry name" value="PBP_dimer"/>
</dbReference>
<dbReference type="InterPro" id="IPR001460">
    <property type="entry name" value="PCN-bd_Tpept"/>
</dbReference>
<dbReference type="GO" id="GO:0008658">
    <property type="term" value="F:penicillin binding"/>
    <property type="evidence" value="ECO:0007669"/>
    <property type="project" value="InterPro"/>
</dbReference>
<dbReference type="SMART" id="SM00740">
    <property type="entry name" value="PASTA"/>
    <property type="match status" value="1"/>
</dbReference>
<keyword evidence="4" id="KW-0812">Transmembrane</keyword>
<keyword evidence="7" id="KW-1185">Reference proteome</keyword>
<dbReference type="PANTHER" id="PTHR30627">
    <property type="entry name" value="PEPTIDOGLYCAN D,D-TRANSPEPTIDASE"/>
    <property type="match status" value="1"/>
</dbReference>
<dbReference type="Pfam" id="PF03793">
    <property type="entry name" value="PASTA"/>
    <property type="match status" value="1"/>
</dbReference>
<dbReference type="GO" id="GO:0071555">
    <property type="term" value="P:cell wall organization"/>
    <property type="evidence" value="ECO:0007669"/>
    <property type="project" value="TreeGrafter"/>
</dbReference>
<dbReference type="AlphaFoldDB" id="A0A1H3EAB9"/>
<dbReference type="PANTHER" id="PTHR30627:SF1">
    <property type="entry name" value="PEPTIDOGLYCAN D,D-TRANSPEPTIDASE FTSI"/>
    <property type="match status" value="1"/>
</dbReference>
<keyword evidence="6" id="KW-0131">Cell cycle</keyword>
<accession>A0A1H3EAB9</accession>
<dbReference type="Gene3D" id="3.90.1310.10">
    <property type="entry name" value="Penicillin-binding protein 2a (Domain 2)"/>
    <property type="match status" value="1"/>
</dbReference>
<feature type="domain" description="PASTA" evidence="5">
    <location>
        <begin position="605"/>
        <end position="663"/>
    </location>
</feature>
<dbReference type="SUPFAM" id="SSF54184">
    <property type="entry name" value="Penicillin-binding protein 2x (pbp-2x), c-terminal domain"/>
    <property type="match status" value="1"/>
</dbReference>
<dbReference type="Pfam" id="PF00905">
    <property type="entry name" value="Transpeptidase"/>
    <property type="match status" value="1"/>
</dbReference>
<proteinExistence type="predicted"/>
<dbReference type="GO" id="GO:0005886">
    <property type="term" value="C:plasma membrane"/>
    <property type="evidence" value="ECO:0007669"/>
    <property type="project" value="TreeGrafter"/>
</dbReference>
<evidence type="ECO:0000256" key="3">
    <source>
        <dbReference type="ARBA" id="ARBA00023136"/>
    </source>
</evidence>
<dbReference type="PROSITE" id="PS51178">
    <property type="entry name" value="PASTA"/>
    <property type="match status" value="1"/>
</dbReference>
<reference evidence="6 7" key="1">
    <citation type="submission" date="2016-10" db="EMBL/GenBank/DDBJ databases">
        <authorList>
            <person name="de Groot N.N."/>
        </authorList>
    </citation>
    <scope>NUCLEOTIDE SEQUENCE [LARGE SCALE GENOMIC DNA]</scope>
    <source>
        <strain evidence="6 7">DSM 24956</strain>
    </source>
</reference>
<evidence type="ECO:0000313" key="7">
    <source>
        <dbReference type="Proteomes" id="UP000199595"/>
    </source>
</evidence>
<evidence type="ECO:0000256" key="4">
    <source>
        <dbReference type="SAM" id="Phobius"/>
    </source>
</evidence>
<dbReference type="InterPro" id="IPR012338">
    <property type="entry name" value="Beta-lactam/transpept-like"/>
</dbReference>
<protein>
    <submittedName>
        <fullName evidence="6">Cell division protein FtsI (Penicillin-binding protein 3)</fullName>
    </submittedName>
</protein>
<dbReference type="GO" id="GO:0004180">
    <property type="term" value="F:carboxypeptidase activity"/>
    <property type="evidence" value="ECO:0007669"/>
    <property type="project" value="UniProtKB-KW"/>
</dbReference>
<keyword evidence="4" id="KW-1133">Transmembrane helix</keyword>
<name>A0A1H3EAB9_9FLAO</name>
<gene>
    <name evidence="6" type="ORF">SAMN05444411_10925</name>
</gene>
<dbReference type="SUPFAM" id="SSF56519">
    <property type="entry name" value="Penicillin binding protein dimerisation domain"/>
    <property type="match status" value="1"/>
</dbReference>
<keyword evidence="3 4" id="KW-0472">Membrane</keyword>
<dbReference type="InterPro" id="IPR005543">
    <property type="entry name" value="PASTA_dom"/>
</dbReference>
<dbReference type="GO" id="GO:0051301">
    <property type="term" value="P:cell division"/>
    <property type="evidence" value="ECO:0007669"/>
    <property type="project" value="UniProtKB-KW"/>
</dbReference>
<comment type="subcellular location">
    <subcellularLocation>
        <location evidence="1">Membrane</location>
    </subcellularLocation>
</comment>
<keyword evidence="2" id="KW-0121">Carboxypeptidase</keyword>
<evidence type="ECO:0000256" key="2">
    <source>
        <dbReference type="ARBA" id="ARBA00022645"/>
    </source>
</evidence>
<dbReference type="Pfam" id="PF03717">
    <property type="entry name" value="PBP_dimer"/>
    <property type="match status" value="1"/>
</dbReference>
<dbReference type="SUPFAM" id="SSF56601">
    <property type="entry name" value="beta-lactamase/transpeptidase-like"/>
    <property type="match status" value="1"/>
</dbReference>
<dbReference type="InterPro" id="IPR050515">
    <property type="entry name" value="Beta-lactam/transpept"/>
</dbReference>
<evidence type="ECO:0000259" key="5">
    <source>
        <dbReference type="PROSITE" id="PS51178"/>
    </source>
</evidence>
<keyword evidence="2" id="KW-0378">Hydrolase</keyword>
<dbReference type="EMBL" id="FNNJ01000009">
    <property type="protein sequence ID" value="SDX75557.1"/>
    <property type="molecule type" value="Genomic_DNA"/>
</dbReference>
<dbReference type="Proteomes" id="UP000199595">
    <property type="component" value="Unassembled WGS sequence"/>
</dbReference>